<feature type="transmembrane region" description="Helical" evidence="1">
    <location>
        <begin position="49"/>
        <end position="70"/>
    </location>
</feature>
<keyword evidence="1" id="KW-0812">Transmembrane</keyword>
<dbReference type="RefSeq" id="WP_209900152.1">
    <property type="nucleotide sequence ID" value="NZ_BAAAJW010000018.1"/>
</dbReference>
<comment type="caution">
    <text evidence="2">The sequence shown here is derived from an EMBL/GenBank/DDBJ whole genome shotgun (WGS) entry which is preliminary data.</text>
</comment>
<dbReference type="EMBL" id="JAGIOD010000001">
    <property type="protein sequence ID" value="MBP2381180.1"/>
    <property type="molecule type" value="Genomic_DNA"/>
</dbReference>
<evidence type="ECO:0000313" key="3">
    <source>
        <dbReference type="Proteomes" id="UP001519290"/>
    </source>
</evidence>
<protein>
    <recommendedName>
        <fullName evidence="4">DUF304 domain-containing protein</fullName>
    </recommendedName>
</protein>
<evidence type="ECO:0008006" key="4">
    <source>
        <dbReference type="Google" id="ProtNLM"/>
    </source>
</evidence>
<organism evidence="2 3">
    <name type="scientific">Brachybacterium sacelli</name>
    <dbReference type="NCBI Taxonomy" id="173364"/>
    <lineage>
        <taxon>Bacteria</taxon>
        <taxon>Bacillati</taxon>
        <taxon>Actinomycetota</taxon>
        <taxon>Actinomycetes</taxon>
        <taxon>Micrococcales</taxon>
        <taxon>Dermabacteraceae</taxon>
        <taxon>Brachybacterium</taxon>
    </lineage>
</organism>
<accession>A0ABS4WYA7</accession>
<sequence length="220" mass="23863">MQPHPLFGPPVAAYRTSVSVLHGLLMLSLGPLVIVAGTAAGLLRDLPWLLLLSVPAGLLLAAAVLTWLVWSHSATLRIYHHGVSVGRLAGNRRDIWFREIHPATIRVFEDIDSLRSLPYRAISTHWYFSGGADLAVTFLGPDRASGAGGGTRPPAPGRGIVIFASRRAPEIAHQLREGLERSGCPAHLARWSEQFGHSELEGIGAMAQRSVPGMRPDWRL</sequence>
<reference evidence="2 3" key="1">
    <citation type="submission" date="2021-03" db="EMBL/GenBank/DDBJ databases">
        <title>Sequencing the genomes of 1000 actinobacteria strains.</title>
        <authorList>
            <person name="Klenk H.-P."/>
        </authorList>
    </citation>
    <scope>NUCLEOTIDE SEQUENCE [LARGE SCALE GENOMIC DNA]</scope>
    <source>
        <strain evidence="2 3">DSM 14566</strain>
    </source>
</reference>
<evidence type="ECO:0000256" key="1">
    <source>
        <dbReference type="SAM" id="Phobius"/>
    </source>
</evidence>
<keyword evidence="1" id="KW-1133">Transmembrane helix</keyword>
<evidence type="ECO:0000313" key="2">
    <source>
        <dbReference type="EMBL" id="MBP2381180.1"/>
    </source>
</evidence>
<dbReference type="Proteomes" id="UP001519290">
    <property type="component" value="Unassembled WGS sequence"/>
</dbReference>
<gene>
    <name evidence="2" type="ORF">JOF43_001137</name>
</gene>
<feature type="transmembrane region" description="Helical" evidence="1">
    <location>
        <begin position="20"/>
        <end position="42"/>
    </location>
</feature>
<name>A0ABS4WYA7_9MICO</name>
<keyword evidence="3" id="KW-1185">Reference proteome</keyword>
<keyword evidence="1" id="KW-0472">Membrane</keyword>
<proteinExistence type="predicted"/>